<evidence type="ECO:0000313" key="5">
    <source>
        <dbReference type="Proteomes" id="UP000260351"/>
    </source>
</evidence>
<proteinExistence type="predicted"/>
<keyword evidence="5" id="KW-1185">Reference proteome</keyword>
<gene>
    <name evidence="4" type="ORF">DZC52_06240</name>
</gene>
<dbReference type="EMBL" id="QUZK01000026">
    <property type="protein sequence ID" value="RFF30946.1"/>
    <property type="molecule type" value="Genomic_DNA"/>
</dbReference>
<evidence type="ECO:0000256" key="1">
    <source>
        <dbReference type="SAM" id="MobiDB-lite"/>
    </source>
</evidence>
<protein>
    <recommendedName>
        <fullName evidence="3">Type II secretion system protein GspB C-terminal domain-containing protein</fullName>
    </recommendedName>
</protein>
<name>A0A3E1K9U6_9GAMM</name>
<accession>A0A3E1K9U6</accession>
<keyword evidence="2" id="KW-1133">Transmembrane helix</keyword>
<sequence>MGGGLPAPARAQRGRGHRARHAPVPARAARRRPDPADRKRRSLNVSFILDALRKSDARRQQSGAPGINSPEPPRPPGKRRRRKLSWLAAVLVLVVAVSAAVYVVRPEWLPQRLVGAPADSAAGGESATAERPAPSEDGAAARDRRAVPTPPSESDAGPRAQKDAEPEQDEADDSLPDRRRPIPADPDRVVRRTRAERESAPVPAEEAAEELERRIAAEEARRSREAAAEQARRSSQPPSDPARPRPDRAPEAEIEAQSPGEVEPLNEGVPEYLRAWELPLSVRRNLPELNLSIHVFSPNEAERFVLINGERYVPGDAIGEVNIVDISRDGAIVDFRSHRFLLEPR</sequence>
<feature type="compositionally biased region" description="Basic and acidic residues" evidence="1">
    <location>
        <begin position="242"/>
        <end position="251"/>
    </location>
</feature>
<keyword evidence="2" id="KW-0472">Membrane</keyword>
<organism evidence="4 5">
    <name type="scientific">Wenzhouxiangella sediminis</name>
    <dbReference type="NCBI Taxonomy" id="1792836"/>
    <lineage>
        <taxon>Bacteria</taxon>
        <taxon>Pseudomonadati</taxon>
        <taxon>Pseudomonadota</taxon>
        <taxon>Gammaproteobacteria</taxon>
        <taxon>Chromatiales</taxon>
        <taxon>Wenzhouxiangellaceae</taxon>
        <taxon>Wenzhouxiangella</taxon>
    </lineage>
</organism>
<feature type="compositionally biased region" description="Basic residues" evidence="1">
    <location>
        <begin position="12"/>
        <end position="21"/>
    </location>
</feature>
<dbReference type="GO" id="GO:0015627">
    <property type="term" value="C:type II protein secretion system complex"/>
    <property type="evidence" value="ECO:0007669"/>
    <property type="project" value="InterPro"/>
</dbReference>
<feature type="region of interest" description="Disordered" evidence="1">
    <location>
        <begin position="117"/>
        <end position="266"/>
    </location>
</feature>
<dbReference type="AlphaFoldDB" id="A0A3E1K9U6"/>
<dbReference type="OrthoDB" id="5432325at2"/>
<dbReference type="InterPro" id="IPR032389">
    <property type="entry name" value="GspB_C"/>
</dbReference>
<feature type="compositionally biased region" description="Basic and acidic residues" evidence="1">
    <location>
        <begin position="210"/>
        <end position="232"/>
    </location>
</feature>
<feature type="transmembrane region" description="Helical" evidence="2">
    <location>
        <begin position="84"/>
        <end position="104"/>
    </location>
</feature>
<feature type="compositionally biased region" description="Low complexity" evidence="1">
    <location>
        <begin position="1"/>
        <end position="11"/>
    </location>
</feature>
<evidence type="ECO:0000259" key="3">
    <source>
        <dbReference type="Pfam" id="PF16537"/>
    </source>
</evidence>
<feature type="domain" description="Type II secretion system protein GspB C-terminal" evidence="3">
    <location>
        <begin position="286"/>
        <end position="342"/>
    </location>
</feature>
<feature type="region of interest" description="Disordered" evidence="1">
    <location>
        <begin position="1"/>
        <end position="80"/>
    </location>
</feature>
<feature type="compositionally biased region" description="Basic and acidic residues" evidence="1">
    <location>
        <begin position="175"/>
        <end position="199"/>
    </location>
</feature>
<reference evidence="4 5" key="1">
    <citation type="submission" date="2018-08" db="EMBL/GenBank/DDBJ databases">
        <title>Wenzhouxiangella salilacus sp. nov., a novel bacterium isolated from a saline lake in Xinjiang Province, China.</title>
        <authorList>
            <person name="Han S."/>
        </authorList>
    </citation>
    <scope>NUCLEOTIDE SEQUENCE [LARGE SCALE GENOMIC DNA]</scope>
    <source>
        <strain evidence="4 5">XDB06</strain>
    </source>
</reference>
<comment type="caution">
    <text evidence="4">The sequence shown here is derived from an EMBL/GenBank/DDBJ whole genome shotgun (WGS) entry which is preliminary data.</text>
</comment>
<evidence type="ECO:0000256" key="2">
    <source>
        <dbReference type="SAM" id="Phobius"/>
    </source>
</evidence>
<dbReference type="Proteomes" id="UP000260351">
    <property type="component" value="Unassembled WGS sequence"/>
</dbReference>
<keyword evidence="2" id="KW-0812">Transmembrane</keyword>
<dbReference type="Pfam" id="PF16537">
    <property type="entry name" value="T2SSB"/>
    <property type="match status" value="1"/>
</dbReference>
<evidence type="ECO:0000313" key="4">
    <source>
        <dbReference type="EMBL" id="RFF30946.1"/>
    </source>
</evidence>